<feature type="region of interest" description="Disordered" evidence="12">
    <location>
        <begin position="80"/>
        <end position="116"/>
    </location>
</feature>
<proteinExistence type="inferred from homology"/>
<evidence type="ECO:0000256" key="11">
    <source>
        <dbReference type="SAM" id="Coils"/>
    </source>
</evidence>
<comment type="subcellular location">
    <subcellularLocation>
        <location evidence="1 10">Cell membrane</location>
        <topology evidence="1 10">Multi-pass membrane protein</topology>
    </subcellularLocation>
</comment>
<feature type="compositionally biased region" description="Low complexity" evidence="12">
    <location>
        <begin position="80"/>
        <end position="111"/>
    </location>
</feature>
<evidence type="ECO:0000313" key="14">
    <source>
        <dbReference type="Proteomes" id="UP000593765"/>
    </source>
</evidence>
<dbReference type="PANTHER" id="PTHR30266:SF2">
    <property type="entry name" value="LARGE-CONDUCTANCE MECHANOSENSITIVE CHANNEL"/>
    <property type="match status" value="1"/>
</dbReference>
<dbReference type="HAMAP" id="MF_00115">
    <property type="entry name" value="MscL"/>
    <property type="match status" value="1"/>
</dbReference>
<evidence type="ECO:0000256" key="12">
    <source>
        <dbReference type="SAM" id="MobiDB-lite"/>
    </source>
</evidence>
<evidence type="ECO:0000256" key="7">
    <source>
        <dbReference type="ARBA" id="ARBA00023065"/>
    </source>
</evidence>
<feature type="transmembrane region" description="Helical" evidence="10">
    <location>
        <begin position="187"/>
        <end position="210"/>
    </location>
</feature>
<dbReference type="GO" id="GO:0005886">
    <property type="term" value="C:plasma membrane"/>
    <property type="evidence" value="ECO:0007669"/>
    <property type="project" value="UniProtKB-SubCell"/>
</dbReference>
<dbReference type="InterPro" id="IPR019823">
    <property type="entry name" value="Mechanosensitive_channel_CS"/>
</dbReference>
<gene>
    <name evidence="10" type="primary">mscL</name>
    <name evidence="13" type="ORF">IPV69_04980</name>
</gene>
<comment type="function">
    <text evidence="10">Channel that opens in response to stretch forces in the membrane lipid bilayer. May participate in the regulation of osmotic pressure changes within the cell.</text>
</comment>
<organism evidence="13 14">
    <name type="scientific">Humisphaera borealis</name>
    <dbReference type="NCBI Taxonomy" id="2807512"/>
    <lineage>
        <taxon>Bacteria</taxon>
        <taxon>Pseudomonadati</taxon>
        <taxon>Planctomycetota</taxon>
        <taxon>Phycisphaerae</taxon>
        <taxon>Tepidisphaerales</taxon>
        <taxon>Tepidisphaeraceae</taxon>
        <taxon>Humisphaera</taxon>
    </lineage>
</organism>
<dbReference type="SUPFAM" id="SSF81330">
    <property type="entry name" value="Gated mechanosensitive channel"/>
    <property type="match status" value="2"/>
</dbReference>
<dbReference type="GO" id="GO:0008381">
    <property type="term" value="F:mechanosensitive monoatomic ion channel activity"/>
    <property type="evidence" value="ECO:0007669"/>
    <property type="project" value="UniProtKB-UniRule"/>
</dbReference>
<keyword evidence="3 10" id="KW-0813">Transport</keyword>
<keyword evidence="6 10" id="KW-1133">Transmembrane helix</keyword>
<keyword evidence="11" id="KW-0175">Coiled coil</keyword>
<evidence type="ECO:0000256" key="5">
    <source>
        <dbReference type="ARBA" id="ARBA00022692"/>
    </source>
</evidence>
<dbReference type="InterPro" id="IPR037673">
    <property type="entry name" value="MSC/AndL"/>
</dbReference>
<evidence type="ECO:0000256" key="4">
    <source>
        <dbReference type="ARBA" id="ARBA00022475"/>
    </source>
</evidence>
<comment type="similarity">
    <text evidence="2 10">Belongs to the MscL family.</text>
</comment>
<evidence type="ECO:0000313" key="13">
    <source>
        <dbReference type="EMBL" id="QOV90716.1"/>
    </source>
</evidence>
<dbReference type="Gene3D" id="1.10.1200.120">
    <property type="entry name" value="Large-conductance mechanosensitive channel, MscL, domain 1"/>
    <property type="match status" value="2"/>
</dbReference>
<keyword evidence="5 10" id="KW-0812">Transmembrane</keyword>
<protein>
    <recommendedName>
        <fullName evidence="10">Large-conductance mechanosensitive channel</fullName>
    </recommendedName>
</protein>
<dbReference type="AlphaFoldDB" id="A0A7M2WZ11"/>
<evidence type="ECO:0000256" key="9">
    <source>
        <dbReference type="ARBA" id="ARBA00023303"/>
    </source>
</evidence>
<keyword evidence="4 10" id="KW-1003">Cell membrane</keyword>
<sequence length="259" mass="26598">MASLKTLWAEFKAFAFKGNMIDLAIAVVIGGAFSGVIDSLVKDIIMPTISYATTAVKDAKNAAVDAAAKASDAVGLTATTQPATQPATKPSSVPSTQPAPASAEAPAVPTTQEAQAGAVADKMIADSGGKSKEWKEMVSAFATALEADRKAADAKAAIAKAEADKKAAEEKPVDLSWKIGRINVGNFIAAIVNFVIIAAAVFIIMVKILGGVMKKTAGTPKAEEPTSKECPECLSIIPIKAKRCPNCTSILAPNATPTV</sequence>
<evidence type="ECO:0000256" key="10">
    <source>
        <dbReference type="HAMAP-Rule" id="MF_00115"/>
    </source>
</evidence>
<dbReference type="KEGG" id="hbs:IPV69_04980"/>
<dbReference type="Pfam" id="PF01741">
    <property type="entry name" value="MscL"/>
    <property type="match status" value="2"/>
</dbReference>
<keyword evidence="7 10" id="KW-0406">Ion transport</keyword>
<keyword evidence="9 10" id="KW-0407">Ion channel</keyword>
<accession>A0A7M2WZ11</accession>
<evidence type="ECO:0000256" key="8">
    <source>
        <dbReference type="ARBA" id="ARBA00023136"/>
    </source>
</evidence>
<dbReference type="EMBL" id="CP063458">
    <property type="protein sequence ID" value="QOV90716.1"/>
    <property type="molecule type" value="Genomic_DNA"/>
</dbReference>
<name>A0A7M2WZ11_9BACT</name>
<keyword evidence="14" id="KW-1185">Reference proteome</keyword>
<keyword evidence="8 10" id="KW-0472">Membrane</keyword>
<feature type="transmembrane region" description="Helical" evidence="10">
    <location>
        <begin position="20"/>
        <end position="41"/>
    </location>
</feature>
<reference evidence="13 14" key="1">
    <citation type="submission" date="2020-10" db="EMBL/GenBank/DDBJ databases">
        <title>Wide distribution of Phycisphaera-like planctomycetes from WD2101 soil group in peatlands and genome analysis of the first cultivated representative.</title>
        <authorList>
            <person name="Dedysh S.N."/>
            <person name="Beletsky A.V."/>
            <person name="Ivanova A."/>
            <person name="Kulichevskaya I.S."/>
            <person name="Suzina N.E."/>
            <person name="Philippov D.A."/>
            <person name="Rakitin A.L."/>
            <person name="Mardanov A.V."/>
            <person name="Ravin N.V."/>
        </authorList>
    </citation>
    <scope>NUCLEOTIDE SEQUENCE [LARGE SCALE GENOMIC DNA]</scope>
    <source>
        <strain evidence="13 14">M1803</strain>
    </source>
</reference>
<dbReference type="PANTHER" id="PTHR30266">
    <property type="entry name" value="MECHANOSENSITIVE CHANNEL MSCL"/>
    <property type="match status" value="1"/>
</dbReference>
<dbReference type="InterPro" id="IPR001185">
    <property type="entry name" value="MS_channel"/>
</dbReference>
<evidence type="ECO:0000256" key="6">
    <source>
        <dbReference type="ARBA" id="ARBA00022989"/>
    </source>
</evidence>
<dbReference type="InterPro" id="IPR036019">
    <property type="entry name" value="MscL_channel"/>
</dbReference>
<feature type="coiled-coil region" evidence="11">
    <location>
        <begin position="142"/>
        <end position="171"/>
    </location>
</feature>
<evidence type="ECO:0000256" key="2">
    <source>
        <dbReference type="ARBA" id="ARBA00007254"/>
    </source>
</evidence>
<dbReference type="PROSITE" id="PS01327">
    <property type="entry name" value="MSCL"/>
    <property type="match status" value="1"/>
</dbReference>
<evidence type="ECO:0000256" key="1">
    <source>
        <dbReference type="ARBA" id="ARBA00004651"/>
    </source>
</evidence>
<evidence type="ECO:0000256" key="3">
    <source>
        <dbReference type="ARBA" id="ARBA00022448"/>
    </source>
</evidence>
<comment type="subunit">
    <text evidence="10">Homopentamer.</text>
</comment>
<dbReference type="Proteomes" id="UP000593765">
    <property type="component" value="Chromosome"/>
</dbReference>